<feature type="transmembrane region" description="Helical" evidence="1">
    <location>
        <begin position="6"/>
        <end position="24"/>
    </location>
</feature>
<accession>A0A212T8Z4</accession>
<name>A0A212T8Z4_9BACT</name>
<keyword evidence="1" id="KW-1133">Transmembrane helix</keyword>
<keyword evidence="1" id="KW-0472">Membrane</keyword>
<dbReference type="Proteomes" id="UP000198131">
    <property type="component" value="Unassembled WGS sequence"/>
</dbReference>
<protein>
    <submittedName>
        <fullName evidence="2">Uncharacterized protein</fullName>
    </submittedName>
</protein>
<reference evidence="3" key="1">
    <citation type="submission" date="2017-06" db="EMBL/GenBank/DDBJ databases">
        <authorList>
            <person name="Varghese N."/>
            <person name="Submissions S."/>
        </authorList>
    </citation>
    <scope>NUCLEOTIDE SEQUENCE [LARGE SCALE GENOMIC DNA]</scope>
    <source>
        <strain evidence="3">DSM 11116</strain>
    </source>
</reference>
<dbReference type="AlphaFoldDB" id="A0A212T8Z4"/>
<proteinExistence type="predicted"/>
<dbReference type="RefSeq" id="WP_088841955.1">
    <property type="nucleotide sequence ID" value="NZ_FYEW01000001.1"/>
</dbReference>
<evidence type="ECO:0000313" key="2">
    <source>
        <dbReference type="EMBL" id="SNC62264.1"/>
    </source>
</evidence>
<sequence length="89" mass="9912">MLTELLALVILVALSAATLMFCFAKWGWLQAWEVHGPTWFRRCDLCLGFWIGLFLCIAAIVLLGLPWWWVAGAFPSAALCRAVQAQVMG</sequence>
<evidence type="ECO:0000256" key="1">
    <source>
        <dbReference type="SAM" id="Phobius"/>
    </source>
</evidence>
<gene>
    <name evidence="2" type="ORF">SAMN06265337_0635</name>
</gene>
<feature type="transmembrane region" description="Helical" evidence="1">
    <location>
        <begin position="45"/>
        <end position="69"/>
    </location>
</feature>
<dbReference type="EMBL" id="FYEW01000001">
    <property type="protein sequence ID" value="SNC62264.1"/>
    <property type="molecule type" value="Genomic_DNA"/>
</dbReference>
<evidence type="ECO:0000313" key="3">
    <source>
        <dbReference type="Proteomes" id="UP000198131"/>
    </source>
</evidence>
<organism evidence="2 3">
    <name type="scientific">Hymenobacter gelipurpurascens</name>
    <dbReference type="NCBI Taxonomy" id="89968"/>
    <lineage>
        <taxon>Bacteria</taxon>
        <taxon>Pseudomonadati</taxon>
        <taxon>Bacteroidota</taxon>
        <taxon>Cytophagia</taxon>
        <taxon>Cytophagales</taxon>
        <taxon>Hymenobacteraceae</taxon>
        <taxon>Hymenobacter</taxon>
    </lineage>
</organism>
<keyword evidence="3" id="KW-1185">Reference proteome</keyword>
<keyword evidence="1" id="KW-0812">Transmembrane</keyword>